<dbReference type="Proteomes" id="UP001193501">
    <property type="component" value="Unassembled WGS sequence"/>
</dbReference>
<name>A0AAE4Y9I8_9RHOB</name>
<proteinExistence type="predicted"/>
<dbReference type="RefSeq" id="WP_168775354.1">
    <property type="nucleotide sequence ID" value="NZ_JAABNR010000011.1"/>
</dbReference>
<protein>
    <submittedName>
        <fullName evidence="1">Uncharacterized protein</fullName>
    </submittedName>
</protein>
<reference evidence="1" key="1">
    <citation type="submission" date="2020-01" db="EMBL/GenBank/DDBJ databases">
        <authorList>
            <person name="Chen W.-M."/>
        </authorList>
    </citation>
    <scope>NUCLEOTIDE SEQUENCE</scope>
    <source>
        <strain evidence="1">CYK-10</strain>
    </source>
</reference>
<evidence type="ECO:0000313" key="2">
    <source>
        <dbReference type="Proteomes" id="UP001193501"/>
    </source>
</evidence>
<keyword evidence="2" id="KW-1185">Reference proteome</keyword>
<accession>A0AAE4Y9I8</accession>
<dbReference type="EMBL" id="JAABNR010000011">
    <property type="protein sequence ID" value="NBZ88543.1"/>
    <property type="molecule type" value="Genomic_DNA"/>
</dbReference>
<comment type="caution">
    <text evidence="1">The sequence shown here is derived from an EMBL/GenBank/DDBJ whole genome shotgun (WGS) entry which is preliminary data.</text>
</comment>
<gene>
    <name evidence="1" type="ORF">GV832_13195</name>
</gene>
<sequence>MSKPQSPAAFRAEVPGLSYFLPELSKAPPAPAPVLSAPLAALEQMFGYYG</sequence>
<dbReference type="AlphaFoldDB" id="A0AAE4Y9I8"/>
<evidence type="ECO:0000313" key="1">
    <source>
        <dbReference type="EMBL" id="NBZ88543.1"/>
    </source>
</evidence>
<organism evidence="1 2">
    <name type="scientific">Stagnihabitans tardus</name>
    <dbReference type="NCBI Taxonomy" id="2699202"/>
    <lineage>
        <taxon>Bacteria</taxon>
        <taxon>Pseudomonadati</taxon>
        <taxon>Pseudomonadota</taxon>
        <taxon>Alphaproteobacteria</taxon>
        <taxon>Rhodobacterales</taxon>
        <taxon>Paracoccaceae</taxon>
        <taxon>Stagnihabitans</taxon>
    </lineage>
</organism>